<evidence type="ECO:0000256" key="2">
    <source>
        <dbReference type="ARBA" id="ARBA00005615"/>
    </source>
</evidence>
<dbReference type="InterPro" id="IPR001661">
    <property type="entry name" value="Glyco_hydro_37"/>
</dbReference>
<feature type="signal peptide" evidence="8">
    <location>
        <begin position="1"/>
        <end position="20"/>
    </location>
</feature>
<keyword evidence="6 7" id="KW-0326">Glycosidase</keyword>
<evidence type="ECO:0000256" key="3">
    <source>
        <dbReference type="ARBA" id="ARBA00012757"/>
    </source>
</evidence>
<dbReference type="InterPro" id="IPR018232">
    <property type="entry name" value="Glyco_hydro_37_CS"/>
</dbReference>
<proteinExistence type="inferred from homology"/>
<dbReference type="PROSITE" id="PS00928">
    <property type="entry name" value="TREHALASE_2"/>
    <property type="match status" value="1"/>
</dbReference>
<dbReference type="InterPro" id="IPR008928">
    <property type="entry name" value="6-hairpin_glycosidase_sf"/>
</dbReference>
<dbReference type="Pfam" id="PF01204">
    <property type="entry name" value="Trehalase"/>
    <property type="match status" value="1"/>
</dbReference>
<gene>
    <name evidence="10" type="primary">LOC100370866</name>
</gene>
<evidence type="ECO:0000313" key="10">
    <source>
        <dbReference type="RefSeq" id="XP_006821583.1"/>
    </source>
</evidence>
<evidence type="ECO:0000256" key="5">
    <source>
        <dbReference type="ARBA" id="ARBA00022801"/>
    </source>
</evidence>
<dbReference type="InterPro" id="IPR012341">
    <property type="entry name" value="6hp_glycosidase-like_sf"/>
</dbReference>
<organism evidence="9 10">
    <name type="scientific">Saccoglossus kowalevskii</name>
    <name type="common">Acorn worm</name>
    <dbReference type="NCBI Taxonomy" id="10224"/>
    <lineage>
        <taxon>Eukaryota</taxon>
        <taxon>Metazoa</taxon>
        <taxon>Hemichordata</taxon>
        <taxon>Enteropneusta</taxon>
        <taxon>Harrimaniidae</taxon>
        <taxon>Saccoglossus</taxon>
    </lineage>
</organism>
<evidence type="ECO:0000256" key="6">
    <source>
        <dbReference type="ARBA" id="ARBA00023295"/>
    </source>
</evidence>
<dbReference type="PANTHER" id="PTHR23403">
    <property type="entry name" value="TREHALASE"/>
    <property type="match status" value="1"/>
</dbReference>
<dbReference type="Proteomes" id="UP000694865">
    <property type="component" value="Unplaced"/>
</dbReference>
<comment type="similarity">
    <text evidence="2 7">Belongs to the glycosyl hydrolase 37 family.</text>
</comment>
<sequence>MYFGYTIVVVLCAFSLHVNSEPALQDMPPCFGWPQEEIYCYGDLLHSAQVAELYNDSKHYVDMNINEEPDVVLDAYEQLDDPTDEETMAGFIDYYYEGPGEEFEDWIPDDWTKDDAEYRAWATELQEIWIHLGRKIKEDVKDNQDMYSLIYVDQPFIVPGGRFREFYYWDSYWVINGLLISEMPETVKGMLTNFLTMVDESGFVPNGGRIYFSRRSQPPLLIPMFARYYNVTGDSQFVEDNLDILEMEYNFWMTNRTIDLMQHTFNHYAVDMGMPRNKQRGGGISIAIKQHLKKGITIEDTPFEDMLWCRMKKNLRRPELYSNLASACESGWDFSSRWLTEGRTSLDTIRTKEIIPVDLNSILCMSERIMAEFYERQGNISKSEEYRTAYEKRRYAINTVLFDPSIGAWFDYDVENGKLLDDEYYLSSVAPVWAGCYDDSDENRIKSLMKYFEREGALGYNCGVPTSMRESGQQWDFPNAWPPLQEMLITGLADSSLDGAHDLAQRLANNWVYCNWKSWSDTGHMFEKYDVIKGTPGGGGEYDVQLGFGWTNGVVIQMLKRYGDVLTREYVDVSSTVPMVTDISLTLFLVIHAVAAIATTVLL</sequence>
<dbReference type="EC" id="3.2.1.28" evidence="3 7"/>
<reference evidence="10" key="1">
    <citation type="submission" date="2025-08" db="UniProtKB">
        <authorList>
            <consortium name="RefSeq"/>
        </authorList>
    </citation>
    <scope>IDENTIFICATION</scope>
    <source>
        <tissue evidence="10">Testes</tissue>
    </source>
</reference>
<dbReference type="RefSeq" id="XP_006821583.1">
    <property type="nucleotide sequence ID" value="XM_006821520.1"/>
</dbReference>
<protein>
    <recommendedName>
        <fullName evidence="4 7">Trehalase</fullName>
        <ecNumber evidence="3 7">3.2.1.28</ecNumber>
    </recommendedName>
    <alternativeName>
        <fullName evidence="7">Alpha-trehalose glucohydrolase</fullName>
    </alternativeName>
</protein>
<evidence type="ECO:0000256" key="7">
    <source>
        <dbReference type="RuleBase" id="RU361180"/>
    </source>
</evidence>
<dbReference type="PANTHER" id="PTHR23403:SF1">
    <property type="entry name" value="TREHALASE"/>
    <property type="match status" value="1"/>
</dbReference>
<evidence type="ECO:0000256" key="8">
    <source>
        <dbReference type="SAM" id="SignalP"/>
    </source>
</evidence>
<accession>A0ABM0MNJ2</accession>
<keyword evidence="8" id="KW-0732">Signal</keyword>
<evidence type="ECO:0000256" key="1">
    <source>
        <dbReference type="ARBA" id="ARBA00001576"/>
    </source>
</evidence>
<feature type="chain" id="PRO_5045352727" description="Trehalase" evidence="8">
    <location>
        <begin position="21"/>
        <end position="603"/>
    </location>
</feature>
<evidence type="ECO:0000313" key="9">
    <source>
        <dbReference type="Proteomes" id="UP000694865"/>
    </source>
</evidence>
<dbReference type="Gene3D" id="1.50.10.10">
    <property type="match status" value="1"/>
</dbReference>
<keyword evidence="9" id="KW-1185">Reference proteome</keyword>
<dbReference type="PRINTS" id="PR00744">
    <property type="entry name" value="GLHYDRLASE37"/>
</dbReference>
<comment type="catalytic activity">
    <reaction evidence="1 7">
        <text>alpha,alpha-trehalose + H2O = alpha-D-glucose + beta-D-glucose</text>
        <dbReference type="Rhea" id="RHEA:32675"/>
        <dbReference type="ChEBI" id="CHEBI:15377"/>
        <dbReference type="ChEBI" id="CHEBI:15903"/>
        <dbReference type="ChEBI" id="CHEBI:16551"/>
        <dbReference type="ChEBI" id="CHEBI:17925"/>
        <dbReference type="EC" id="3.2.1.28"/>
    </reaction>
</comment>
<dbReference type="PROSITE" id="PS00927">
    <property type="entry name" value="TREHALASE_1"/>
    <property type="match status" value="1"/>
</dbReference>
<name>A0ABM0MNJ2_SACKO</name>
<dbReference type="SUPFAM" id="SSF48208">
    <property type="entry name" value="Six-hairpin glycosidases"/>
    <property type="match status" value="1"/>
</dbReference>
<keyword evidence="5 7" id="KW-0378">Hydrolase</keyword>
<dbReference type="GeneID" id="100370866"/>
<evidence type="ECO:0000256" key="4">
    <source>
        <dbReference type="ARBA" id="ARBA00019905"/>
    </source>
</evidence>